<name>A0ABD0Z482_9HEMI</name>
<comment type="caution">
    <text evidence="1">The sequence shown here is derived from an EMBL/GenBank/DDBJ whole genome shotgun (WGS) entry which is preliminary data.</text>
</comment>
<keyword evidence="2" id="KW-1185">Reference proteome</keyword>
<gene>
    <name evidence="1" type="ORF">AAG570_010284</name>
</gene>
<accession>A0ABD0Z482</accession>
<sequence>MDPFRGGSVFSFASTLAYGFFATYVRWLPTSFGDDLSSEFSDDVSQLAWLLVPDIYGLSRNPTALAVAFTSMGTPLGFRLGHAQDRCLELPHVQQSFRLTGTGFCSVCLYLSRSCRRSLCSSFCSCSVFSDYLLGLR</sequence>
<dbReference type="AlphaFoldDB" id="A0ABD0Z482"/>
<reference evidence="1 2" key="1">
    <citation type="submission" date="2024-07" db="EMBL/GenBank/DDBJ databases">
        <title>Chromosome-level genome assembly of the water stick insect Ranatra chinensis (Heteroptera: Nepidae).</title>
        <authorList>
            <person name="Liu X."/>
        </authorList>
    </citation>
    <scope>NUCLEOTIDE SEQUENCE [LARGE SCALE GENOMIC DNA]</scope>
    <source>
        <strain evidence="1">Cailab_2021Rc</strain>
        <tissue evidence="1">Muscle</tissue>
    </source>
</reference>
<proteinExistence type="predicted"/>
<evidence type="ECO:0000313" key="1">
    <source>
        <dbReference type="EMBL" id="KAL1132328.1"/>
    </source>
</evidence>
<dbReference type="EMBL" id="JBFDAA010000005">
    <property type="protein sequence ID" value="KAL1132328.1"/>
    <property type="molecule type" value="Genomic_DNA"/>
</dbReference>
<dbReference type="Proteomes" id="UP001558652">
    <property type="component" value="Unassembled WGS sequence"/>
</dbReference>
<protein>
    <submittedName>
        <fullName evidence="1">Uncharacterized protein</fullName>
    </submittedName>
</protein>
<evidence type="ECO:0000313" key="2">
    <source>
        <dbReference type="Proteomes" id="UP001558652"/>
    </source>
</evidence>
<organism evidence="1 2">
    <name type="scientific">Ranatra chinensis</name>
    <dbReference type="NCBI Taxonomy" id="642074"/>
    <lineage>
        <taxon>Eukaryota</taxon>
        <taxon>Metazoa</taxon>
        <taxon>Ecdysozoa</taxon>
        <taxon>Arthropoda</taxon>
        <taxon>Hexapoda</taxon>
        <taxon>Insecta</taxon>
        <taxon>Pterygota</taxon>
        <taxon>Neoptera</taxon>
        <taxon>Paraneoptera</taxon>
        <taxon>Hemiptera</taxon>
        <taxon>Heteroptera</taxon>
        <taxon>Panheteroptera</taxon>
        <taxon>Nepomorpha</taxon>
        <taxon>Nepidae</taxon>
        <taxon>Ranatrinae</taxon>
        <taxon>Ranatra</taxon>
    </lineage>
</organism>